<dbReference type="InterPro" id="IPR006121">
    <property type="entry name" value="HMA_dom"/>
</dbReference>
<evidence type="ECO:0000313" key="3">
    <source>
        <dbReference type="Proteomes" id="UP000176409"/>
    </source>
</evidence>
<dbReference type="SUPFAM" id="SSF55008">
    <property type="entry name" value="HMA, heavy metal-associated domain"/>
    <property type="match status" value="1"/>
</dbReference>
<dbReference type="STRING" id="1798396.A2973_02235"/>
<feature type="domain" description="HMA" evidence="1">
    <location>
        <begin position="2"/>
        <end position="66"/>
    </location>
</feature>
<comment type="caution">
    <text evidence="2">The sequence shown here is derived from an EMBL/GenBank/DDBJ whole genome shotgun (WGS) entry which is preliminary data.</text>
</comment>
<dbReference type="EMBL" id="MFJZ01000047">
    <property type="protein sequence ID" value="OGG29376.1"/>
    <property type="molecule type" value="Genomic_DNA"/>
</dbReference>
<gene>
    <name evidence="2" type="ORF">A2973_02235</name>
</gene>
<dbReference type="Proteomes" id="UP000176409">
    <property type="component" value="Unassembled WGS sequence"/>
</dbReference>
<accession>A0A1F6AXH1</accession>
<reference evidence="2 3" key="1">
    <citation type="journal article" date="2016" name="Nat. Commun.">
        <title>Thousands of microbial genomes shed light on interconnected biogeochemical processes in an aquifer system.</title>
        <authorList>
            <person name="Anantharaman K."/>
            <person name="Brown C.T."/>
            <person name="Hug L.A."/>
            <person name="Sharon I."/>
            <person name="Castelle C.J."/>
            <person name="Probst A.J."/>
            <person name="Thomas B.C."/>
            <person name="Singh A."/>
            <person name="Wilkins M.J."/>
            <person name="Karaoz U."/>
            <person name="Brodie E.L."/>
            <person name="Williams K.H."/>
            <person name="Hubbard S.S."/>
            <person name="Banfield J.F."/>
        </authorList>
    </citation>
    <scope>NUCLEOTIDE SEQUENCE [LARGE SCALE GENOMIC DNA]</scope>
</reference>
<dbReference type="CDD" id="cd00371">
    <property type="entry name" value="HMA"/>
    <property type="match status" value="1"/>
</dbReference>
<dbReference type="Pfam" id="PF00403">
    <property type="entry name" value="HMA"/>
    <property type="match status" value="1"/>
</dbReference>
<dbReference type="Gene3D" id="3.30.70.100">
    <property type="match status" value="1"/>
</dbReference>
<proteinExistence type="predicted"/>
<dbReference type="GO" id="GO:0046872">
    <property type="term" value="F:metal ion binding"/>
    <property type="evidence" value="ECO:0007669"/>
    <property type="project" value="InterPro"/>
</dbReference>
<dbReference type="InterPro" id="IPR036163">
    <property type="entry name" value="HMA_dom_sf"/>
</dbReference>
<name>A0A1F6AXH1_9BACT</name>
<evidence type="ECO:0000259" key="1">
    <source>
        <dbReference type="PROSITE" id="PS50846"/>
    </source>
</evidence>
<organism evidence="2 3">
    <name type="scientific">Candidatus Gottesmanbacteria bacterium RIFCSPLOWO2_01_FULL_49_10</name>
    <dbReference type="NCBI Taxonomy" id="1798396"/>
    <lineage>
        <taxon>Bacteria</taxon>
        <taxon>Candidatus Gottesmaniibacteriota</taxon>
    </lineage>
</organism>
<dbReference type="AlphaFoldDB" id="A0A1F6AXH1"/>
<evidence type="ECO:0000313" key="2">
    <source>
        <dbReference type="EMBL" id="OGG29376.1"/>
    </source>
</evidence>
<sequence length="70" mass="7882">MVKKTYKLKGMHCPSCALVIESDLEDAGIKASCNYAREVLEVEFDEPSIVNEKIEEKIKKVVQISGYDFA</sequence>
<protein>
    <recommendedName>
        <fullName evidence="1">HMA domain-containing protein</fullName>
    </recommendedName>
</protein>
<dbReference type="PROSITE" id="PS50846">
    <property type="entry name" value="HMA_2"/>
    <property type="match status" value="1"/>
</dbReference>